<evidence type="ECO:0000256" key="10">
    <source>
        <dbReference type="SAM" id="Phobius"/>
    </source>
</evidence>
<dbReference type="AlphaFoldDB" id="A0A8J3NKE8"/>
<keyword evidence="5" id="KW-0547">Nucleotide-binding</keyword>
<evidence type="ECO:0000256" key="4">
    <source>
        <dbReference type="ARBA" id="ARBA00022679"/>
    </source>
</evidence>
<feature type="compositionally biased region" description="Polar residues" evidence="9">
    <location>
        <begin position="348"/>
        <end position="359"/>
    </location>
</feature>
<feature type="domain" description="Signal transduction histidine kinase subgroup 3 dimerisation and phosphoacceptor" evidence="11">
    <location>
        <begin position="187"/>
        <end position="257"/>
    </location>
</feature>
<keyword evidence="10" id="KW-0812">Transmembrane</keyword>
<dbReference type="InterPro" id="IPR036890">
    <property type="entry name" value="HATPase_C_sf"/>
</dbReference>
<keyword evidence="6 12" id="KW-0418">Kinase</keyword>
<accession>A0A8J3NKE8</accession>
<evidence type="ECO:0000259" key="11">
    <source>
        <dbReference type="Pfam" id="PF07730"/>
    </source>
</evidence>
<dbReference type="PANTHER" id="PTHR24421:SF10">
    <property type="entry name" value="NITRATE_NITRITE SENSOR PROTEIN NARQ"/>
    <property type="match status" value="1"/>
</dbReference>
<keyword evidence="10" id="KW-0472">Membrane</keyword>
<dbReference type="GO" id="GO:0046983">
    <property type="term" value="F:protein dimerization activity"/>
    <property type="evidence" value="ECO:0007669"/>
    <property type="project" value="InterPro"/>
</dbReference>
<evidence type="ECO:0000256" key="9">
    <source>
        <dbReference type="SAM" id="MobiDB-lite"/>
    </source>
</evidence>
<feature type="region of interest" description="Disordered" evidence="9">
    <location>
        <begin position="340"/>
        <end position="361"/>
    </location>
</feature>
<name>A0A8J3NKE8_9ACTN</name>
<evidence type="ECO:0000256" key="7">
    <source>
        <dbReference type="ARBA" id="ARBA00022840"/>
    </source>
</evidence>
<dbReference type="InterPro" id="IPR011712">
    <property type="entry name" value="Sig_transdc_His_kin_sub3_dim/P"/>
</dbReference>
<evidence type="ECO:0000256" key="8">
    <source>
        <dbReference type="ARBA" id="ARBA00023012"/>
    </source>
</evidence>
<reference evidence="12 13" key="1">
    <citation type="submission" date="2021-01" db="EMBL/GenBank/DDBJ databases">
        <title>Whole genome shotgun sequence of Catellatospora bangladeshensis NBRC 107357.</title>
        <authorList>
            <person name="Komaki H."/>
            <person name="Tamura T."/>
        </authorList>
    </citation>
    <scope>NUCLEOTIDE SEQUENCE [LARGE SCALE GENOMIC DNA]</scope>
    <source>
        <strain evidence="12 13">NBRC 107357</strain>
    </source>
</reference>
<dbReference type="CDD" id="cd16917">
    <property type="entry name" value="HATPase_UhpB-NarQ-NarX-like"/>
    <property type="match status" value="1"/>
</dbReference>
<dbReference type="PANTHER" id="PTHR24421">
    <property type="entry name" value="NITRATE/NITRITE SENSOR PROTEIN NARX-RELATED"/>
    <property type="match status" value="1"/>
</dbReference>
<keyword evidence="8" id="KW-0902">Two-component regulatory system</keyword>
<evidence type="ECO:0000313" key="13">
    <source>
        <dbReference type="Proteomes" id="UP000601223"/>
    </source>
</evidence>
<comment type="caution">
    <text evidence="12">The sequence shown here is derived from an EMBL/GenBank/DDBJ whole genome shotgun (WGS) entry which is preliminary data.</text>
</comment>
<dbReference type="Pfam" id="PF07730">
    <property type="entry name" value="HisKA_3"/>
    <property type="match status" value="1"/>
</dbReference>
<dbReference type="EMBL" id="BONF01000025">
    <property type="protein sequence ID" value="GIF82933.1"/>
    <property type="molecule type" value="Genomic_DNA"/>
</dbReference>
<evidence type="ECO:0000256" key="3">
    <source>
        <dbReference type="ARBA" id="ARBA00022553"/>
    </source>
</evidence>
<sequence length="398" mass="41585">MTVLERLRAAAARRPHADIAIAAVIYTVTLVTTAAGPAGAPIDAHGLTLATLACGALAARTWQPFTVLLISTVAAEAYLLHYHDHRGQMILAAPLIALYTVAETSRRQRALFVGGLVMAVFAGVHLLARPGTWLGAENLALGALGALAVAAGTASRHRQAWLAEARAAAAHAQADREAEAARRVTEERLRIARELHDVLGHHLALIHVQAGVAAHVLQTDTRPHDGQARNAVSHIATASRTALADLADTVGLLRQPGEQFPPVQPAGGLAGIGDLVQGFARLGLAITEHTDGQPRPVPAATDLTAYRVVQESLTNVSKHAGPVPVTLRWTYQPQALQVTVDNSPGRPNRQSTDASQSHGLTGMRERVTALGGILTAGPLPDGGYRVCATLPLTAGAAT</sequence>
<feature type="transmembrane region" description="Helical" evidence="10">
    <location>
        <begin position="62"/>
        <end position="80"/>
    </location>
</feature>
<feature type="transmembrane region" description="Helical" evidence="10">
    <location>
        <begin position="20"/>
        <end position="42"/>
    </location>
</feature>
<proteinExistence type="predicted"/>
<organism evidence="12 13">
    <name type="scientific">Catellatospora bangladeshensis</name>
    <dbReference type="NCBI Taxonomy" id="310355"/>
    <lineage>
        <taxon>Bacteria</taxon>
        <taxon>Bacillati</taxon>
        <taxon>Actinomycetota</taxon>
        <taxon>Actinomycetes</taxon>
        <taxon>Micromonosporales</taxon>
        <taxon>Micromonosporaceae</taxon>
        <taxon>Catellatospora</taxon>
    </lineage>
</organism>
<dbReference type="InterPro" id="IPR050482">
    <property type="entry name" value="Sensor_HK_TwoCompSys"/>
</dbReference>
<dbReference type="RefSeq" id="WP_203748925.1">
    <property type="nucleotide sequence ID" value="NZ_BONF01000025.1"/>
</dbReference>
<dbReference type="EC" id="2.7.13.3" evidence="2"/>
<dbReference type="Gene3D" id="1.20.5.1930">
    <property type="match status" value="1"/>
</dbReference>
<dbReference type="SUPFAM" id="SSF55874">
    <property type="entry name" value="ATPase domain of HSP90 chaperone/DNA topoisomerase II/histidine kinase"/>
    <property type="match status" value="1"/>
</dbReference>
<dbReference type="GO" id="GO:0000155">
    <property type="term" value="F:phosphorelay sensor kinase activity"/>
    <property type="evidence" value="ECO:0007669"/>
    <property type="project" value="InterPro"/>
</dbReference>
<evidence type="ECO:0000313" key="12">
    <source>
        <dbReference type="EMBL" id="GIF82933.1"/>
    </source>
</evidence>
<dbReference type="Proteomes" id="UP000601223">
    <property type="component" value="Unassembled WGS sequence"/>
</dbReference>
<dbReference type="GO" id="GO:0016020">
    <property type="term" value="C:membrane"/>
    <property type="evidence" value="ECO:0007669"/>
    <property type="project" value="InterPro"/>
</dbReference>
<evidence type="ECO:0000256" key="6">
    <source>
        <dbReference type="ARBA" id="ARBA00022777"/>
    </source>
</evidence>
<keyword evidence="7" id="KW-0067">ATP-binding</keyword>
<feature type="transmembrane region" description="Helical" evidence="10">
    <location>
        <begin position="110"/>
        <end position="128"/>
    </location>
</feature>
<keyword evidence="4" id="KW-0808">Transferase</keyword>
<keyword evidence="3" id="KW-0597">Phosphoprotein</keyword>
<dbReference type="Gene3D" id="3.30.565.10">
    <property type="entry name" value="Histidine kinase-like ATPase, C-terminal domain"/>
    <property type="match status" value="1"/>
</dbReference>
<keyword evidence="10" id="KW-1133">Transmembrane helix</keyword>
<keyword evidence="13" id="KW-1185">Reference proteome</keyword>
<comment type="catalytic activity">
    <reaction evidence="1">
        <text>ATP + protein L-histidine = ADP + protein N-phospho-L-histidine.</text>
        <dbReference type="EC" id="2.7.13.3"/>
    </reaction>
</comment>
<evidence type="ECO:0000256" key="2">
    <source>
        <dbReference type="ARBA" id="ARBA00012438"/>
    </source>
</evidence>
<evidence type="ECO:0000256" key="5">
    <source>
        <dbReference type="ARBA" id="ARBA00022741"/>
    </source>
</evidence>
<evidence type="ECO:0000256" key="1">
    <source>
        <dbReference type="ARBA" id="ARBA00000085"/>
    </source>
</evidence>
<dbReference type="GO" id="GO:0005524">
    <property type="term" value="F:ATP binding"/>
    <property type="evidence" value="ECO:0007669"/>
    <property type="project" value="UniProtKB-KW"/>
</dbReference>
<gene>
    <name evidence="12" type="ORF">Cba03nite_42820</name>
</gene>
<protein>
    <recommendedName>
        <fullName evidence="2">histidine kinase</fullName>
        <ecNumber evidence="2">2.7.13.3</ecNumber>
    </recommendedName>
</protein>